<organism evidence="1 2">
    <name type="scientific">Methylocapsa polymorpha</name>
    <dbReference type="NCBI Taxonomy" id="3080828"/>
    <lineage>
        <taxon>Bacteria</taxon>
        <taxon>Pseudomonadati</taxon>
        <taxon>Pseudomonadota</taxon>
        <taxon>Alphaproteobacteria</taxon>
        <taxon>Hyphomicrobiales</taxon>
        <taxon>Beijerinckiaceae</taxon>
        <taxon>Methylocapsa</taxon>
    </lineage>
</organism>
<protein>
    <submittedName>
        <fullName evidence="1">Uncharacterized protein</fullName>
    </submittedName>
</protein>
<dbReference type="RefSeq" id="WP_407337503.1">
    <property type="nucleotide sequence ID" value="NZ_CP136862.1"/>
</dbReference>
<dbReference type="Proteomes" id="UP001626536">
    <property type="component" value="Chromosome"/>
</dbReference>
<proteinExistence type="predicted"/>
<dbReference type="EMBL" id="CP136862">
    <property type="protein sequence ID" value="WOJ88065.1"/>
    <property type="molecule type" value="Genomic_DNA"/>
</dbReference>
<evidence type="ECO:0000313" key="2">
    <source>
        <dbReference type="Proteomes" id="UP001626536"/>
    </source>
</evidence>
<name>A0ABZ0HNZ8_9HYPH</name>
<evidence type="ECO:0000313" key="1">
    <source>
        <dbReference type="EMBL" id="WOJ88065.1"/>
    </source>
</evidence>
<keyword evidence="2" id="KW-1185">Reference proteome</keyword>
<gene>
    <name evidence="1" type="ORF">RZS28_09360</name>
</gene>
<accession>A0ABZ0HNZ8</accession>
<sequence>MASTTFQSLTEGQWSLLGAGPLLVQARSAPAWYVISDTPPAAGTIGFSLATDERDELWTESQVWASTSAANGGAIMFSPIA</sequence>
<reference evidence="1 2" key="1">
    <citation type="submission" date="2023-10" db="EMBL/GenBank/DDBJ databases">
        <title>Novel methanotroph of the genus Methylocapsa from a subarctic wetland.</title>
        <authorList>
            <person name="Belova S.E."/>
            <person name="Oshkin I.Y."/>
            <person name="Miroshnikov K."/>
            <person name="Dedysh S.N."/>
        </authorList>
    </citation>
    <scope>NUCLEOTIDE SEQUENCE [LARGE SCALE GENOMIC DNA]</scope>
    <source>
        <strain evidence="1 2">RX1</strain>
    </source>
</reference>